<dbReference type="KEGG" id="hro:HELRODRAFT_172621"/>
<dbReference type="SUPFAM" id="SSF51069">
    <property type="entry name" value="Carbonic anhydrase"/>
    <property type="match status" value="1"/>
</dbReference>
<dbReference type="PANTHER" id="PTHR18952">
    <property type="entry name" value="CARBONIC ANHYDRASE"/>
    <property type="match status" value="1"/>
</dbReference>
<evidence type="ECO:0000256" key="1">
    <source>
        <dbReference type="ARBA" id="ARBA00001947"/>
    </source>
</evidence>
<keyword evidence="7" id="KW-0862">Zinc</keyword>
<evidence type="ECO:0000313" key="13">
    <source>
        <dbReference type="Proteomes" id="UP000015101"/>
    </source>
</evidence>
<name>T1F5N2_HELRO</name>
<keyword evidence="5" id="KW-0964">Secreted</keyword>
<feature type="domain" description="Alpha-carbonic anhydrase" evidence="10">
    <location>
        <begin position="1"/>
        <end position="223"/>
    </location>
</feature>
<keyword evidence="8" id="KW-0456">Lyase</keyword>
<keyword evidence="6" id="KW-0479">Metal-binding</keyword>
<organism evidence="12 13">
    <name type="scientific">Helobdella robusta</name>
    <name type="common">Californian leech</name>
    <dbReference type="NCBI Taxonomy" id="6412"/>
    <lineage>
        <taxon>Eukaryota</taxon>
        <taxon>Metazoa</taxon>
        <taxon>Spiralia</taxon>
        <taxon>Lophotrochozoa</taxon>
        <taxon>Annelida</taxon>
        <taxon>Clitellata</taxon>
        <taxon>Hirudinea</taxon>
        <taxon>Rhynchobdellida</taxon>
        <taxon>Glossiphoniidae</taxon>
        <taxon>Helobdella</taxon>
    </lineage>
</organism>
<dbReference type="eggNOG" id="KOG0382">
    <property type="taxonomic scope" value="Eukaryota"/>
</dbReference>
<dbReference type="RefSeq" id="XP_009017532.1">
    <property type="nucleotide sequence ID" value="XM_009019284.1"/>
</dbReference>
<evidence type="ECO:0000256" key="2">
    <source>
        <dbReference type="ARBA" id="ARBA00004498"/>
    </source>
</evidence>
<accession>T1F5N2</accession>
<dbReference type="GeneID" id="20204131"/>
<dbReference type="Gene3D" id="3.10.200.10">
    <property type="entry name" value="Alpha carbonic anhydrase"/>
    <property type="match status" value="1"/>
</dbReference>
<dbReference type="EC" id="4.2.1.1" evidence="4"/>
<dbReference type="STRING" id="6412.T1F5N2"/>
<evidence type="ECO:0000313" key="11">
    <source>
        <dbReference type="EMBL" id="ESO04263.1"/>
    </source>
</evidence>
<dbReference type="EMBL" id="KB096502">
    <property type="protein sequence ID" value="ESO04263.1"/>
    <property type="molecule type" value="Genomic_DNA"/>
</dbReference>
<reference evidence="13" key="1">
    <citation type="submission" date="2012-12" db="EMBL/GenBank/DDBJ databases">
        <authorList>
            <person name="Hellsten U."/>
            <person name="Grimwood J."/>
            <person name="Chapman J.A."/>
            <person name="Shapiro H."/>
            <person name="Aerts A."/>
            <person name="Otillar R.P."/>
            <person name="Terry A.Y."/>
            <person name="Boore J.L."/>
            <person name="Simakov O."/>
            <person name="Marletaz F."/>
            <person name="Cho S.-J."/>
            <person name="Edsinger-Gonzales E."/>
            <person name="Havlak P."/>
            <person name="Kuo D.-H."/>
            <person name="Larsson T."/>
            <person name="Lv J."/>
            <person name="Arendt D."/>
            <person name="Savage R."/>
            <person name="Osoegawa K."/>
            <person name="de Jong P."/>
            <person name="Lindberg D.R."/>
            <person name="Seaver E.C."/>
            <person name="Weisblat D.A."/>
            <person name="Putnam N.H."/>
            <person name="Grigoriev I.V."/>
            <person name="Rokhsar D.S."/>
        </authorList>
    </citation>
    <scope>NUCLEOTIDE SEQUENCE</scope>
</reference>
<dbReference type="InParanoid" id="T1F5N2"/>
<dbReference type="CTD" id="20204131"/>
<dbReference type="AlphaFoldDB" id="T1F5N2"/>
<comment type="subcellular location">
    <subcellularLocation>
        <location evidence="2">Secreted</location>
        <location evidence="2">Extracellular space</location>
        <location evidence="2">Extracellular matrix</location>
    </subcellularLocation>
</comment>
<comment type="catalytic activity">
    <reaction evidence="9">
        <text>hydrogencarbonate + H(+) = CO2 + H2O</text>
        <dbReference type="Rhea" id="RHEA:10748"/>
        <dbReference type="ChEBI" id="CHEBI:15377"/>
        <dbReference type="ChEBI" id="CHEBI:15378"/>
        <dbReference type="ChEBI" id="CHEBI:16526"/>
        <dbReference type="ChEBI" id="CHEBI:17544"/>
        <dbReference type="EC" id="4.2.1.1"/>
    </reaction>
</comment>
<dbReference type="GO" id="GO:0005737">
    <property type="term" value="C:cytoplasm"/>
    <property type="evidence" value="ECO:0000318"/>
    <property type="project" value="GO_Central"/>
</dbReference>
<evidence type="ECO:0000256" key="6">
    <source>
        <dbReference type="ARBA" id="ARBA00022723"/>
    </source>
</evidence>
<evidence type="ECO:0000256" key="3">
    <source>
        <dbReference type="ARBA" id="ARBA00010718"/>
    </source>
</evidence>
<dbReference type="PANTHER" id="PTHR18952:SF141">
    <property type="entry name" value="CARBONIC ANHYDRASE"/>
    <property type="match status" value="1"/>
</dbReference>
<dbReference type="Proteomes" id="UP000015101">
    <property type="component" value="Unassembled WGS sequence"/>
</dbReference>
<reference evidence="11 13" key="2">
    <citation type="journal article" date="2013" name="Nature">
        <title>Insights into bilaterian evolution from three spiralian genomes.</title>
        <authorList>
            <person name="Simakov O."/>
            <person name="Marletaz F."/>
            <person name="Cho S.J."/>
            <person name="Edsinger-Gonzales E."/>
            <person name="Havlak P."/>
            <person name="Hellsten U."/>
            <person name="Kuo D.H."/>
            <person name="Larsson T."/>
            <person name="Lv J."/>
            <person name="Arendt D."/>
            <person name="Savage R."/>
            <person name="Osoegawa K."/>
            <person name="de Jong P."/>
            <person name="Grimwood J."/>
            <person name="Chapman J.A."/>
            <person name="Shapiro H."/>
            <person name="Aerts A."/>
            <person name="Otillar R.P."/>
            <person name="Terry A.Y."/>
            <person name="Boore J.L."/>
            <person name="Grigoriev I.V."/>
            <person name="Lindberg D.R."/>
            <person name="Seaver E.C."/>
            <person name="Weisblat D.A."/>
            <person name="Putnam N.H."/>
            <person name="Rokhsar D.S."/>
        </authorList>
    </citation>
    <scope>NUCLEOTIDE SEQUENCE</scope>
</reference>
<gene>
    <name evidence="12" type="primary">20204131</name>
    <name evidence="11" type="ORF">HELRODRAFT_172621</name>
</gene>
<keyword evidence="13" id="KW-1185">Reference proteome</keyword>
<dbReference type="OrthoDB" id="429145at2759"/>
<keyword evidence="5" id="KW-0272">Extracellular matrix</keyword>
<evidence type="ECO:0000313" key="12">
    <source>
        <dbReference type="EnsemblMetazoa" id="HelroP172621"/>
    </source>
</evidence>
<dbReference type="HOGENOM" id="CLU_1241310_0_0_1"/>
<evidence type="ECO:0000256" key="9">
    <source>
        <dbReference type="ARBA" id="ARBA00048348"/>
    </source>
</evidence>
<evidence type="ECO:0000256" key="4">
    <source>
        <dbReference type="ARBA" id="ARBA00012925"/>
    </source>
</evidence>
<dbReference type="InterPro" id="IPR023561">
    <property type="entry name" value="Carbonic_anhydrase_a-class"/>
</dbReference>
<comment type="similarity">
    <text evidence="3">Belongs to the alpha-carbonic anhydrase family.</text>
</comment>
<dbReference type="GO" id="GO:0004089">
    <property type="term" value="F:carbonate dehydratase activity"/>
    <property type="evidence" value="ECO:0000318"/>
    <property type="project" value="GO_Central"/>
</dbReference>
<dbReference type="Pfam" id="PF00194">
    <property type="entry name" value="Carb_anhydrase"/>
    <property type="match status" value="1"/>
</dbReference>
<evidence type="ECO:0000256" key="8">
    <source>
        <dbReference type="ARBA" id="ARBA00023239"/>
    </source>
</evidence>
<protein>
    <recommendedName>
        <fullName evidence="4">carbonic anhydrase</fullName>
        <ecNumber evidence="4">4.2.1.1</ecNumber>
    </recommendedName>
</protein>
<evidence type="ECO:0000259" key="10">
    <source>
        <dbReference type="PROSITE" id="PS51144"/>
    </source>
</evidence>
<reference evidence="12" key="3">
    <citation type="submission" date="2015-06" db="UniProtKB">
        <authorList>
            <consortium name="EnsemblMetazoa"/>
        </authorList>
    </citation>
    <scope>IDENTIFICATION</scope>
</reference>
<dbReference type="EMBL" id="AMQM01004296">
    <property type="status" value="NOT_ANNOTATED_CDS"/>
    <property type="molecule type" value="Genomic_DNA"/>
</dbReference>
<dbReference type="InterPro" id="IPR001148">
    <property type="entry name" value="CA_dom"/>
</dbReference>
<sequence length="223" mass="25993">MQSPIDITDYEKVDVSAVESWSVKEGITTVPMRAFIAYDRLNFYSMYNPNDHVNVHEYGKYFNKIEFKWPSEHTLDGKSYPFQMSIIYVNAVFSDRISVDKSIINVIFAEVGNRAHHEVQKFVDELPKISPYRSSDDLRELNMTLTLSDLFPENKSFFQYKGSGTTRSCPENVDTRVYKHPIYISQEQLDSFKRLKKSDGTLMETSRNELKEPNGRKIVYVEI</sequence>
<proteinExistence type="inferred from homology"/>
<dbReference type="SMART" id="SM01057">
    <property type="entry name" value="Carb_anhydrase"/>
    <property type="match status" value="1"/>
</dbReference>
<dbReference type="GO" id="GO:0008270">
    <property type="term" value="F:zinc ion binding"/>
    <property type="evidence" value="ECO:0007669"/>
    <property type="project" value="InterPro"/>
</dbReference>
<evidence type="ECO:0000256" key="5">
    <source>
        <dbReference type="ARBA" id="ARBA00022530"/>
    </source>
</evidence>
<comment type="cofactor">
    <cofactor evidence="1">
        <name>Zn(2+)</name>
        <dbReference type="ChEBI" id="CHEBI:29105"/>
    </cofactor>
</comment>
<dbReference type="EnsemblMetazoa" id="HelroT172621">
    <property type="protein sequence ID" value="HelroP172621"/>
    <property type="gene ID" value="HelroG172621"/>
</dbReference>
<evidence type="ECO:0000256" key="7">
    <source>
        <dbReference type="ARBA" id="ARBA00022833"/>
    </source>
</evidence>
<dbReference type="PROSITE" id="PS51144">
    <property type="entry name" value="ALPHA_CA_2"/>
    <property type="match status" value="1"/>
</dbReference>
<dbReference type="InterPro" id="IPR036398">
    <property type="entry name" value="CA_dom_sf"/>
</dbReference>